<evidence type="ECO:0000259" key="2">
    <source>
        <dbReference type="Pfam" id="PF03781"/>
    </source>
</evidence>
<dbReference type="InterPro" id="IPR042095">
    <property type="entry name" value="SUMF_sf"/>
</dbReference>
<sequence length="694" mass="76310">MSIDATLAKKQRTTRKGILSLCILVLCIVGGYLSWLLLAKGHQLIIYPEIQAPLAKVEVIQGSAWAWDSTVYTVGGAVGLRVTAPKFLPATVFIAPDSSQIIEVVLTPAPGDIKLSTRPALEDMTWYQGTQVVAIGSSYSQSLAPGEYVFTAQHPFYESAAFTVLSESSELTEWLETLRPVQGRLSIDSQIKDAKVSITPVIQAMTQAQDKVGELDDLGLPISLDLPAGEYQIQITRTGYQELNDTLVLTRSEPTVDRTYLLSPEQVPLEIALKPSGGTLLVDGKMLTQTSKGGHSATVNTFVDANQPTSFRYSKPGYLPQQITKSFAPGSKETIALALSPAQGEVVFTSNVPAEVWLDSRLLGMTPQRLTLPTIGKTVTFKRPYYRDQTMTFTPEFQQSIIVKAELQTEYSARRAAGLPSAAQRLGIVLKRFAPDNITLGSEINEAGRRSDEHPVQVAFTREILVGQHEITEAQFASALQQPSLVPNGQVTLSAGGKEPQVNVTWHQAALYANWLSAQDALPPFYRVQNQQVIGTNPSATGYRLLTEAEWEWLAKKANRATPTKYVWGNRDKVARDHGNFADAQLKGTQPFYFMDYTDQHTGLAPVGSYKADRTGLFDLAGNAAEWVHDRYTLALPDLEQTHTDYLGMSRGQNHVIKGGSYQTGRLKELRAAYRQNGTEGRPDVGFRIARYVE</sequence>
<organism evidence="3 4">
    <name type="scientific">Opacimonas viscosa</name>
    <dbReference type="NCBI Taxonomy" id="2961944"/>
    <lineage>
        <taxon>Bacteria</taxon>
        <taxon>Pseudomonadati</taxon>
        <taxon>Pseudomonadota</taxon>
        <taxon>Gammaproteobacteria</taxon>
        <taxon>Alteromonadales</taxon>
        <taxon>Alteromonadaceae</taxon>
        <taxon>Opacimonas</taxon>
    </lineage>
</organism>
<dbReference type="AlphaFoldDB" id="A0AA42BLI9"/>
<accession>A0AA42BLI9</accession>
<protein>
    <submittedName>
        <fullName evidence="3">SUMF1/EgtB/PvdO family nonheme iron enzyme</fullName>
    </submittedName>
</protein>
<feature type="transmembrane region" description="Helical" evidence="1">
    <location>
        <begin position="18"/>
        <end position="38"/>
    </location>
</feature>
<dbReference type="PANTHER" id="PTHR23150">
    <property type="entry name" value="SULFATASE MODIFYING FACTOR 1, 2"/>
    <property type="match status" value="1"/>
</dbReference>
<feature type="domain" description="Sulfatase-modifying factor enzyme-like" evidence="2">
    <location>
        <begin position="439"/>
        <end position="691"/>
    </location>
</feature>
<dbReference type="GO" id="GO:0120147">
    <property type="term" value="F:formylglycine-generating oxidase activity"/>
    <property type="evidence" value="ECO:0007669"/>
    <property type="project" value="TreeGrafter"/>
</dbReference>
<gene>
    <name evidence="3" type="ORF">NLF92_08075</name>
</gene>
<keyword evidence="1" id="KW-1133">Transmembrane helix</keyword>
<dbReference type="InterPro" id="IPR005532">
    <property type="entry name" value="SUMF_dom"/>
</dbReference>
<evidence type="ECO:0000313" key="3">
    <source>
        <dbReference type="EMBL" id="MCP3428903.1"/>
    </source>
</evidence>
<keyword evidence="4" id="KW-1185">Reference proteome</keyword>
<evidence type="ECO:0000256" key="1">
    <source>
        <dbReference type="SAM" id="Phobius"/>
    </source>
</evidence>
<dbReference type="RefSeq" id="WP_254100666.1">
    <property type="nucleotide sequence ID" value="NZ_JANATA010000012.1"/>
</dbReference>
<dbReference type="EMBL" id="JANATA010000012">
    <property type="protein sequence ID" value="MCP3428903.1"/>
    <property type="molecule type" value="Genomic_DNA"/>
</dbReference>
<keyword evidence="1" id="KW-0812">Transmembrane</keyword>
<dbReference type="Gene3D" id="3.90.1580.10">
    <property type="entry name" value="paralog of FGE (formylglycine-generating enzyme)"/>
    <property type="match status" value="1"/>
</dbReference>
<evidence type="ECO:0000313" key="4">
    <source>
        <dbReference type="Proteomes" id="UP001165413"/>
    </source>
</evidence>
<reference evidence="3" key="1">
    <citation type="submission" date="2022-07" db="EMBL/GenBank/DDBJ databases">
        <title>Characterization of the Novel Bacterium Alteromonas immobilis LMIT006 and Alteromonas gregis LMIT007.</title>
        <authorList>
            <person name="Lin X."/>
        </authorList>
    </citation>
    <scope>NUCLEOTIDE SEQUENCE</scope>
    <source>
        <strain evidence="3">LMIT007</strain>
    </source>
</reference>
<dbReference type="SUPFAM" id="SSF56436">
    <property type="entry name" value="C-type lectin-like"/>
    <property type="match status" value="1"/>
</dbReference>
<comment type="caution">
    <text evidence="3">The sequence shown here is derived from an EMBL/GenBank/DDBJ whole genome shotgun (WGS) entry which is preliminary data.</text>
</comment>
<dbReference type="Pfam" id="PF03781">
    <property type="entry name" value="FGE-sulfatase"/>
    <property type="match status" value="1"/>
</dbReference>
<dbReference type="Proteomes" id="UP001165413">
    <property type="component" value="Unassembled WGS sequence"/>
</dbReference>
<proteinExistence type="predicted"/>
<keyword evidence="1" id="KW-0472">Membrane</keyword>
<dbReference type="InterPro" id="IPR051043">
    <property type="entry name" value="Sulfatase_Mod_Factor_Kinase"/>
</dbReference>
<name>A0AA42BLI9_9ALTE</name>
<dbReference type="InterPro" id="IPR016187">
    <property type="entry name" value="CTDL_fold"/>
</dbReference>
<dbReference type="PANTHER" id="PTHR23150:SF19">
    <property type="entry name" value="FORMYLGLYCINE-GENERATING ENZYME"/>
    <property type="match status" value="1"/>
</dbReference>